<sequence length="88" mass="9323">MSETRPGLVLHLAGVPQPLHIALDAGEAENLTTQLPDLMKMGRTRTLGTADGGHFTVNFTHVATAHIEQTRSDANAYGAPSRATGFRG</sequence>
<dbReference type="RefSeq" id="WP_344126354.1">
    <property type="nucleotide sequence ID" value="NZ_BAAARA010000002.1"/>
</dbReference>
<organism evidence="1 2">
    <name type="scientific">Saccharopolyspora halophila</name>
    <dbReference type="NCBI Taxonomy" id="405551"/>
    <lineage>
        <taxon>Bacteria</taxon>
        <taxon>Bacillati</taxon>
        <taxon>Actinomycetota</taxon>
        <taxon>Actinomycetes</taxon>
        <taxon>Pseudonocardiales</taxon>
        <taxon>Pseudonocardiaceae</taxon>
        <taxon>Saccharopolyspora</taxon>
    </lineage>
</organism>
<comment type="caution">
    <text evidence="1">The sequence shown here is derived from an EMBL/GenBank/DDBJ whole genome shotgun (WGS) entry which is preliminary data.</text>
</comment>
<accession>A0ABN3FNA0</accession>
<proteinExistence type="predicted"/>
<name>A0ABN3FNA0_9PSEU</name>
<keyword evidence="2" id="KW-1185">Reference proteome</keyword>
<dbReference type="EMBL" id="BAAARA010000002">
    <property type="protein sequence ID" value="GAA2333763.1"/>
    <property type="molecule type" value="Genomic_DNA"/>
</dbReference>
<protein>
    <submittedName>
        <fullName evidence="1">Uncharacterized protein</fullName>
    </submittedName>
</protein>
<evidence type="ECO:0000313" key="1">
    <source>
        <dbReference type="EMBL" id="GAA2333763.1"/>
    </source>
</evidence>
<reference evidence="1 2" key="1">
    <citation type="journal article" date="2019" name="Int. J. Syst. Evol. Microbiol.">
        <title>The Global Catalogue of Microorganisms (GCM) 10K type strain sequencing project: providing services to taxonomists for standard genome sequencing and annotation.</title>
        <authorList>
            <consortium name="The Broad Institute Genomics Platform"/>
            <consortium name="The Broad Institute Genome Sequencing Center for Infectious Disease"/>
            <person name="Wu L."/>
            <person name="Ma J."/>
        </authorList>
    </citation>
    <scope>NUCLEOTIDE SEQUENCE [LARGE SCALE GENOMIC DNA]</scope>
    <source>
        <strain evidence="1 2">JCM 16221</strain>
    </source>
</reference>
<evidence type="ECO:0000313" key="2">
    <source>
        <dbReference type="Proteomes" id="UP001501218"/>
    </source>
</evidence>
<dbReference type="Proteomes" id="UP001501218">
    <property type="component" value="Unassembled WGS sequence"/>
</dbReference>
<gene>
    <name evidence="1" type="ORF">GCM10009854_06490</name>
</gene>